<organism evidence="4 5">
    <name type="scientific">Parasporobacterium paucivorans DSM 15970</name>
    <dbReference type="NCBI Taxonomy" id="1122934"/>
    <lineage>
        <taxon>Bacteria</taxon>
        <taxon>Bacillati</taxon>
        <taxon>Bacillota</taxon>
        <taxon>Clostridia</taxon>
        <taxon>Lachnospirales</taxon>
        <taxon>Lachnospiraceae</taxon>
        <taxon>Parasporobacterium</taxon>
    </lineage>
</organism>
<reference evidence="4 5" key="1">
    <citation type="submission" date="2016-11" db="EMBL/GenBank/DDBJ databases">
        <authorList>
            <person name="Jaros S."/>
            <person name="Januszkiewicz K."/>
            <person name="Wedrychowicz H."/>
        </authorList>
    </citation>
    <scope>NUCLEOTIDE SEQUENCE [LARGE SCALE GENOMIC DNA]</scope>
    <source>
        <strain evidence="4 5">DSM 15970</strain>
    </source>
</reference>
<dbReference type="Pfam" id="PF07486">
    <property type="entry name" value="Hydrolase_2"/>
    <property type="match status" value="1"/>
</dbReference>
<dbReference type="Proteomes" id="UP000184342">
    <property type="component" value="Unassembled WGS sequence"/>
</dbReference>
<name>A0A1M6G4T4_9FIRM</name>
<evidence type="ECO:0000259" key="3">
    <source>
        <dbReference type="Pfam" id="PF07486"/>
    </source>
</evidence>
<sequence length="242" mass="26205">MLNLRSFFSRIFGFIKSVSKKMHRNYAIITAGMVIVAIIALASNDFGGAGKSKAMASSNIVSETGTEELETEEAANSNPNLPAVVTPVAETTEIDNTGAAIEETTAVAAVTETNVIGIEVSAQDYDALCRIVQAEAGGEDEIGRIMVANVVLNRVRSEKFPNSITEVIYERSNGIPQFQPTNKQSFGTIEVSDSTRACVDRALAGEDYAKGALFFAVQTSADSWFNTCLTFLYEYSGHYFYM</sequence>
<dbReference type="GO" id="GO:0016787">
    <property type="term" value="F:hydrolase activity"/>
    <property type="evidence" value="ECO:0007669"/>
    <property type="project" value="UniProtKB-KW"/>
</dbReference>
<feature type="region of interest" description="Disordered" evidence="1">
    <location>
        <begin position="63"/>
        <end position="82"/>
    </location>
</feature>
<dbReference type="EMBL" id="FQYT01000011">
    <property type="protein sequence ID" value="SHJ05006.1"/>
    <property type="molecule type" value="Genomic_DNA"/>
</dbReference>
<dbReference type="RefSeq" id="WP_073993506.1">
    <property type="nucleotide sequence ID" value="NZ_FQYT01000011.1"/>
</dbReference>
<accession>A0A1M6G4T4</accession>
<dbReference type="AlphaFoldDB" id="A0A1M6G4T4"/>
<evidence type="ECO:0000313" key="5">
    <source>
        <dbReference type="Proteomes" id="UP000184342"/>
    </source>
</evidence>
<feature type="domain" description="Cell wall hydrolase SleB" evidence="3">
    <location>
        <begin position="138"/>
        <end position="241"/>
    </location>
</feature>
<keyword evidence="4" id="KW-0378">Hydrolase</keyword>
<protein>
    <submittedName>
        <fullName evidence="4">Cell Wall Hydrolase</fullName>
    </submittedName>
</protein>
<evidence type="ECO:0000256" key="2">
    <source>
        <dbReference type="SAM" id="Phobius"/>
    </source>
</evidence>
<evidence type="ECO:0000256" key="1">
    <source>
        <dbReference type="SAM" id="MobiDB-lite"/>
    </source>
</evidence>
<dbReference type="InterPro" id="IPR011105">
    <property type="entry name" value="Cell_wall_hydrolase_SleB"/>
</dbReference>
<evidence type="ECO:0000313" key="4">
    <source>
        <dbReference type="EMBL" id="SHJ05006.1"/>
    </source>
</evidence>
<feature type="transmembrane region" description="Helical" evidence="2">
    <location>
        <begin position="26"/>
        <end position="43"/>
    </location>
</feature>
<dbReference type="InterPro" id="IPR042047">
    <property type="entry name" value="SleB_dom1"/>
</dbReference>
<keyword evidence="2" id="KW-0812">Transmembrane</keyword>
<proteinExistence type="predicted"/>
<keyword evidence="2" id="KW-1133">Transmembrane helix</keyword>
<keyword evidence="2" id="KW-0472">Membrane</keyword>
<gene>
    <name evidence="4" type="ORF">SAMN02745691_01256</name>
</gene>
<dbReference type="STRING" id="1122934.SAMN02745691_01256"/>
<keyword evidence="5" id="KW-1185">Reference proteome</keyword>
<dbReference type="Gene3D" id="1.10.10.2520">
    <property type="entry name" value="Cell wall hydrolase SleB, domain 1"/>
    <property type="match status" value="1"/>
</dbReference>